<keyword evidence="2" id="KW-1003">Cell membrane</keyword>
<protein>
    <submittedName>
        <fullName evidence="7">Leucine efflux protein</fullName>
    </submittedName>
</protein>
<dbReference type="PANTHER" id="PTHR30086:SF20">
    <property type="entry name" value="ARGININE EXPORTER PROTEIN ARGO-RELATED"/>
    <property type="match status" value="1"/>
</dbReference>
<dbReference type="Pfam" id="PF01810">
    <property type="entry name" value="LysE"/>
    <property type="match status" value="1"/>
</dbReference>
<keyword evidence="4 6" id="KW-1133">Transmembrane helix</keyword>
<keyword evidence="5 6" id="KW-0472">Membrane</keyword>
<proteinExistence type="predicted"/>
<accession>A0A5E4UCK5</accession>
<gene>
    <name evidence="7" type="primary">leuE_4</name>
    <name evidence="7" type="ORF">PIN31115_01941</name>
</gene>
<dbReference type="PANTHER" id="PTHR30086">
    <property type="entry name" value="ARGININE EXPORTER PROTEIN ARGO"/>
    <property type="match status" value="1"/>
</dbReference>
<feature type="transmembrane region" description="Helical" evidence="6">
    <location>
        <begin position="6"/>
        <end position="27"/>
    </location>
</feature>
<dbReference type="RefSeq" id="WP_174996041.1">
    <property type="nucleotide sequence ID" value="NZ_CABPSI010000002.1"/>
</dbReference>
<organism evidence="7 8">
    <name type="scientific">Pandoraea iniqua</name>
    <dbReference type="NCBI Taxonomy" id="2508288"/>
    <lineage>
        <taxon>Bacteria</taxon>
        <taxon>Pseudomonadati</taxon>
        <taxon>Pseudomonadota</taxon>
        <taxon>Betaproteobacteria</taxon>
        <taxon>Burkholderiales</taxon>
        <taxon>Burkholderiaceae</taxon>
        <taxon>Pandoraea</taxon>
    </lineage>
</organism>
<keyword evidence="3 6" id="KW-0812">Transmembrane</keyword>
<keyword evidence="8" id="KW-1185">Reference proteome</keyword>
<dbReference type="GO" id="GO:0005886">
    <property type="term" value="C:plasma membrane"/>
    <property type="evidence" value="ECO:0007669"/>
    <property type="project" value="UniProtKB-SubCell"/>
</dbReference>
<dbReference type="Proteomes" id="UP000333828">
    <property type="component" value="Unassembled WGS sequence"/>
</dbReference>
<dbReference type="PIRSF" id="PIRSF006324">
    <property type="entry name" value="LeuE"/>
    <property type="match status" value="1"/>
</dbReference>
<evidence type="ECO:0000313" key="8">
    <source>
        <dbReference type="Proteomes" id="UP000333828"/>
    </source>
</evidence>
<feature type="transmembrane region" description="Helical" evidence="6">
    <location>
        <begin position="151"/>
        <end position="172"/>
    </location>
</feature>
<dbReference type="EMBL" id="CABPSI010000002">
    <property type="protein sequence ID" value="VVD97797.1"/>
    <property type="molecule type" value="Genomic_DNA"/>
</dbReference>
<sequence>MIDFAVLPYFLATVAVLVAIPGPNTIYVSTASASQGFRYGLASCFGVMLATLVHVGFAAVGLTALLMASPILFTAIKTVGAAYLVYLGIKAIRSKAPTDTVETTKAPVPALGASVRKGFLVNLLNPKTGLFIAAFLPQFVNASAGNVPLQIVTLGVMLVAVGSVSDVTYAALARTIGKAIANRGAKSGAGKYITGLLYIGLGAAAMATSNGAGK</sequence>
<evidence type="ECO:0000256" key="2">
    <source>
        <dbReference type="ARBA" id="ARBA00022475"/>
    </source>
</evidence>
<feature type="transmembrane region" description="Helical" evidence="6">
    <location>
        <begin position="71"/>
        <end position="89"/>
    </location>
</feature>
<comment type="subcellular location">
    <subcellularLocation>
        <location evidence="1">Cell membrane</location>
        <topology evidence="1">Multi-pass membrane protein</topology>
    </subcellularLocation>
</comment>
<feature type="transmembrane region" description="Helical" evidence="6">
    <location>
        <begin position="119"/>
        <end position="139"/>
    </location>
</feature>
<evidence type="ECO:0000256" key="5">
    <source>
        <dbReference type="ARBA" id="ARBA00023136"/>
    </source>
</evidence>
<evidence type="ECO:0000256" key="6">
    <source>
        <dbReference type="SAM" id="Phobius"/>
    </source>
</evidence>
<reference evidence="7 8" key="1">
    <citation type="submission" date="2019-08" db="EMBL/GenBank/DDBJ databases">
        <authorList>
            <person name="Peeters C."/>
        </authorList>
    </citation>
    <scope>NUCLEOTIDE SEQUENCE [LARGE SCALE GENOMIC DNA]</scope>
    <source>
        <strain evidence="7 8">LMG 31115</strain>
    </source>
</reference>
<evidence type="ECO:0000256" key="1">
    <source>
        <dbReference type="ARBA" id="ARBA00004651"/>
    </source>
</evidence>
<evidence type="ECO:0000313" key="7">
    <source>
        <dbReference type="EMBL" id="VVD97797.1"/>
    </source>
</evidence>
<dbReference type="InterPro" id="IPR001123">
    <property type="entry name" value="LeuE-type"/>
</dbReference>
<name>A0A5E4UCK5_9BURK</name>
<dbReference type="AlphaFoldDB" id="A0A5E4UCK5"/>
<feature type="transmembrane region" description="Helical" evidence="6">
    <location>
        <begin position="39"/>
        <end position="65"/>
    </location>
</feature>
<evidence type="ECO:0000256" key="3">
    <source>
        <dbReference type="ARBA" id="ARBA00022692"/>
    </source>
</evidence>
<evidence type="ECO:0000256" key="4">
    <source>
        <dbReference type="ARBA" id="ARBA00022989"/>
    </source>
</evidence>
<dbReference type="GO" id="GO:0015171">
    <property type="term" value="F:amino acid transmembrane transporter activity"/>
    <property type="evidence" value="ECO:0007669"/>
    <property type="project" value="TreeGrafter"/>
</dbReference>
<feature type="transmembrane region" description="Helical" evidence="6">
    <location>
        <begin position="192"/>
        <end position="212"/>
    </location>
</feature>